<dbReference type="STRING" id="1433126.BN938_1702"/>
<reference evidence="2 3" key="1">
    <citation type="journal article" date="2015" name="Genome Announc.">
        <title>Complete Genome Sequence of the Novel Leech Symbiont Mucinivorans hirudinis M3T.</title>
        <authorList>
            <person name="Nelson M.C."/>
            <person name="Bomar L."/>
            <person name="Graf J."/>
        </authorList>
    </citation>
    <scope>NUCLEOTIDE SEQUENCE [LARGE SCALE GENOMIC DNA]</scope>
    <source>
        <strain evidence="3">M3</strain>
    </source>
</reference>
<keyword evidence="3" id="KW-1185">Reference proteome</keyword>
<evidence type="ECO:0000313" key="3">
    <source>
        <dbReference type="Proteomes" id="UP000027616"/>
    </source>
</evidence>
<evidence type="ECO:0000313" key="2">
    <source>
        <dbReference type="EMBL" id="CDN31782.1"/>
    </source>
</evidence>
<organism evidence="2 3">
    <name type="scientific">Mucinivorans hirudinis</name>
    <dbReference type="NCBI Taxonomy" id="1433126"/>
    <lineage>
        <taxon>Bacteria</taxon>
        <taxon>Pseudomonadati</taxon>
        <taxon>Bacteroidota</taxon>
        <taxon>Bacteroidia</taxon>
        <taxon>Bacteroidales</taxon>
        <taxon>Rikenellaceae</taxon>
        <taxon>Mucinivorans</taxon>
    </lineage>
</organism>
<name>A0A060R8J2_9BACT</name>
<dbReference type="KEGG" id="rbc:BN938_1702"/>
<feature type="domain" description="Helix-turn-helix" evidence="1">
    <location>
        <begin position="157"/>
        <end position="204"/>
    </location>
</feature>
<accession>A0A060R8J2</accession>
<evidence type="ECO:0000259" key="1">
    <source>
        <dbReference type="Pfam" id="PF12728"/>
    </source>
</evidence>
<proteinExistence type="predicted"/>
<sequence length="381" mass="43798">MSSNFEITKTCELCGSSFIARKLTTQYCSHQCSQRAYKLRKRDEKIKAAVDNQTVQPASTENISNQFNPIQNDSPNLKIEILNLDDVAVLMGINRMTVYRYCVQGKLKCIKMNRKIFIRRNDIEQLFESAPPYVVTPRKAKTQEPTEAVSEECITEFYTADELATKFGYSKSAIHKMAASKHIPKTTHNGSYLYSKRHFDEAFAGKQVDESITEWYTVEQIMVLYSMTKNSVYSLTSERAITKKNQSGKTLYAKSEIDTVLQPRLGDTSITEWYSSDEIREEYGLEPSYIANFVFVNKIPKKRIGNKGYYSKQHFDKAVAERKPSTEYITVDKAMELYRMSRDAVYACVKRHNIPKIKEGPIIKLQKSALEALFNPVKLYI</sequence>
<gene>
    <name evidence="2" type="ORF">BN938_1702</name>
</gene>
<dbReference type="Pfam" id="PF12728">
    <property type="entry name" value="HTH_17"/>
    <property type="match status" value="2"/>
</dbReference>
<protein>
    <submittedName>
        <fullName evidence="2">Putative transposase</fullName>
    </submittedName>
</protein>
<dbReference type="eggNOG" id="COG2452">
    <property type="taxonomic scope" value="Bacteria"/>
</dbReference>
<feature type="domain" description="Helix-turn-helix" evidence="1">
    <location>
        <begin position="82"/>
        <end position="129"/>
    </location>
</feature>
<dbReference type="HOGENOM" id="CLU_073533_0_0_10"/>
<dbReference type="Proteomes" id="UP000027616">
    <property type="component" value="Chromosome I"/>
</dbReference>
<dbReference type="EMBL" id="HG934468">
    <property type="protein sequence ID" value="CDN31782.1"/>
    <property type="molecule type" value="Genomic_DNA"/>
</dbReference>
<dbReference type="InterPro" id="IPR041657">
    <property type="entry name" value="HTH_17"/>
</dbReference>
<dbReference type="AlphaFoldDB" id="A0A060R8J2"/>